<gene>
    <name evidence="7" type="ORF">DX116_10050</name>
</gene>
<feature type="transmembrane region" description="Helical" evidence="5">
    <location>
        <begin position="225"/>
        <end position="243"/>
    </location>
</feature>
<keyword evidence="4 5" id="KW-0472">Membrane</keyword>
<dbReference type="Pfam" id="PF04932">
    <property type="entry name" value="Wzy_C"/>
    <property type="match status" value="1"/>
</dbReference>
<evidence type="ECO:0000256" key="4">
    <source>
        <dbReference type="ARBA" id="ARBA00023136"/>
    </source>
</evidence>
<evidence type="ECO:0000256" key="3">
    <source>
        <dbReference type="ARBA" id="ARBA00022989"/>
    </source>
</evidence>
<dbReference type="AlphaFoldDB" id="A0A371PEK9"/>
<keyword evidence="8" id="KW-1185">Reference proteome</keyword>
<evidence type="ECO:0000256" key="2">
    <source>
        <dbReference type="ARBA" id="ARBA00022692"/>
    </source>
</evidence>
<evidence type="ECO:0000259" key="6">
    <source>
        <dbReference type="Pfam" id="PF04932"/>
    </source>
</evidence>
<comment type="subcellular location">
    <subcellularLocation>
        <location evidence="1">Membrane</location>
        <topology evidence="1">Multi-pass membrane protein</topology>
    </subcellularLocation>
</comment>
<accession>A0A371PEK9</accession>
<feature type="transmembrane region" description="Helical" evidence="5">
    <location>
        <begin position="93"/>
        <end position="113"/>
    </location>
</feature>
<evidence type="ECO:0000256" key="1">
    <source>
        <dbReference type="ARBA" id="ARBA00004141"/>
    </source>
</evidence>
<feature type="transmembrane region" description="Helical" evidence="5">
    <location>
        <begin position="273"/>
        <end position="293"/>
    </location>
</feature>
<dbReference type="PANTHER" id="PTHR37422">
    <property type="entry name" value="TEICHURONIC ACID BIOSYNTHESIS PROTEIN TUAE"/>
    <property type="match status" value="1"/>
</dbReference>
<name>A0A371PEK9_9ACTN</name>
<keyword evidence="7" id="KW-0436">Ligase</keyword>
<feature type="transmembrane region" description="Helical" evidence="5">
    <location>
        <begin position="200"/>
        <end position="218"/>
    </location>
</feature>
<comment type="caution">
    <text evidence="7">The sequence shown here is derived from an EMBL/GenBank/DDBJ whole genome shotgun (WGS) entry which is preliminary data.</text>
</comment>
<sequence>MSAATSLPTREAEEVDSVHDALPAWPVLALLWGFPVFWLLGATVIAGSFLTVVMLSYLAHYRATRLVPGVYAFGAFVLWVVPCAVMIDSTERMLGYAYRFSILLVVGTAFVYTISAGRRLTRRRIVDALTFVWLFTIVGGILGMLSPETRLTTPVGLLLPDSLTGNDYVRDLFFPPLAEVQQPFGSPVDFVRPSAPFPYANSWGVAIVLLTPVAIACFLQARSRLARVVIVLGLVAMIAPALATSNRGMFAGLVLAAVYVVVRLAIRDRAAPVLAIAVLGVIGAAVLLGNGLLSQIQTRQRYGDSWGTRWSLYQETFERSLQSPLLGHGAPRPSATEPLISAGTQGYVWMLMFSFGFVGLAFFLTFLWGTTLRTWRAPGDVDLVLHSVLVVASVVIGIYGLDIMQMLSIMLVAAVLLRRRHGIDTADLADAGG</sequence>
<reference evidence="7 8" key="1">
    <citation type="submission" date="2018-08" db="EMBL/GenBank/DDBJ databases">
        <title>Aeromicrobium sp. M2KJ-4, whole genome shotgun sequence.</title>
        <authorList>
            <person name="Tuo L."/>
        </authorList>
    </citation>
    <scope>NUCLEOTIDE SEQUENCE [LARGE SCALE GENOMIC DNA]</scope>
    <source>
        <strain evidence="7 8">M2KJ-4</strain>
    </source>
</reference>
<evidence type="ECO:0000256" key="5">
    <source>
        <dbReference type="SAM" id="Phobius"/>
    </source>
</evidence>
<dbReference type="OrthoDB" id="3774626at2"/>
<dbReference type="PANTHER" id="PTHR37422:SF13">
    <property type="entry name" value="LIPOPOLYSACCHARIDE BIOSYNTHESIS PROTEIN PA4999-RELATED"/>
    <property type="match status" value="1"/>
</dbReference>
<dbReference type="Proteomes" id="UP000265581">
    <property type="component" value="Unassembled WGS sequence"/>
</dbReference>
<feature type="transmembrane region" description="Helical" evidence="5">
    <location>
        <begin position="381"/>
        <end position="401"/>
    </location>
</feature>
<dbReference type="RefSeq" id="WP_119703949.1">
    <property type="nucleotide sequence ID" value="NZ_JBHSOI010000001.1"/>
</dbReference>
<dbReference type="InterPro" id="IPR051533">
    <property type="entry name" value="WaaL-like"/>
</dbReference>
<evidence type="ECO:0000313" key="7">
    <source>
        <dbReference type="EMBL" id="REK73840.1"/>
    </source>
</evidence>
<feature type="transmembrane region" description="Helical" evidence="5">
    <location>
        <begin position="125"/>
        <end position="145"/>
    </location>
</feature>
<feature type="transmembrane region" description="Helical" evidence="5">
    <location>
        <begin position="347"/>
        <end position="369"/>
    </location>
</feature>
<dbReference type="EMBL" id="QUBR01000001">
    <property type="protein sequence ID" value="REK73840.1"/>
    <property type="molecule type" value="Genomic_DNA"/>
</dbReference>
<dbReference type="GO" id="GO:0016020">
    <property type="term" value="C:membrane"/>
    <property type="evidence" value="ECO:0007669"/>
    <property type="project" value="UniProtKB-SubCell"/>
</dbReference>
<proteinExistence type="predicted"/>
<dbReference type="GO" id="GO:0016874">
    <property type="term" value="F:ligase activity"/>
    <property type="evidence" value="ECO:0007669"/>
    <property type="project" value="UniProtKB-KW"/>
</dbReference>
<dbReference type="InterPro" id="IPR007016">
    <property type="entry name" value="O-antigen_ligase-rel_domated"/>
</dbReference>
<keyword evidence="2 5" id="KW-0812">Transmembrane</keyword>
<feature type="transmembrane region" description="Helical" evidence="5">
    <location>
        <begin position="66"/>
        <end position="87"/>
    </location>
</feature>
<protein>
    <submittedName>
        <fullName evidence="7">O-antigen ligase domain-containing protein</fullName>
    </submittedName>
</protein>
<keyword evidence="3 5" id="KW-1133">Transmembrane helix</keyword>
<feature type="domain" description="O-antigen ligase-related" evidence="6">
    <location>
        <begin position="233"/>
        <end position="363"/>
    </location>
</feature>
<organism evidence="7 8">
    <name type="scientific">Aeromicrobium endophyticum</name>
    <dbReference type="NCBI Taxonomy" id="2292704"/>
    <lineage>
        <taxon>Bacteria</taxon>
        <taxon>Bacillati</taxon>
        <taxon>Actinomycetota</taxon>
        <taxon>Actinomycetes</taxon>
        <taxon>Propionibacteriales</taxon>
        <taxon>Nocardioidaceae</taxon>
        <taxon>Aeromicrobium</taxon>
    </lineage>
</organism>
<evidence type="ECO:0000313" key="8">
    <source>
        <dbReference type="Proteomes" id="UP000265581"/>
    </source>
</evidence>
<feature type="transmembrane region" description="Helical" evidence="5">
    <location>
        <begin position="36"/>
        <end position="59"/>
    </location>
</feature>